<dbReference type="EMBL" id="FOUY01000118">
    <property type="protein sequence ID" value="SFO62441.1"/>
    <property type="molecule type" value="Genomic_DNA"/>
</dbReference>
<sequence>MTSNHGDLDDDCEFDADDPDDYGHVPFPARRSRRGLGGTDGQVTARFADGSLWLAYTGAGEHLSWSAADRRGVFDLLSTEDYRPPTEQD</sequence>
<organism evidence="2 3">
    <name type="scientific">Pseudonocardia ammonioxydans</name>
    <dbReference type="NCBI Taxonomy" id="260086"/>
    <lineage>
        <taxon>Bacteria</taxon>
        <taxon>Bacillati</taxon>
        <taxon>Actinomycetota</taxon>
        <taxon>Actinomycetes</taxon>
        <taxon>Pseudonocardiales</taxon>
        <taxon>Pseudonocardiaceae</taxon>
        <taxon>Pseudonocardia</taxon>
    </lineage>
</organism>
<dbReference type="RefSeq" id="WP_093357558.1">
    <property type="nucleotide sequence ID" value="NZ_FOUY01000118.1"/>
</dbReference>
<dbReference type="STRING" id="260086.SAMN05216207_11184"/>
<evidence type="ECO:0000313" key="2">
    <source>
        <dbReference type="EMBL" id="SFO62441.1"/>
    </source>
</evidence>
<evidence type="ECO:0000256" key="1">
    <source>
        <dbReference type="SAM" id="MobiDB-lite"/>
    </source>
</evidence>
<name>A0A1I5IQH7_PSUAM</name>
<reference evidence="2 3" key="1">
    <citation type="submission" date="2016-10" db="EMBL/GenBank/DDBJ databases">
        <authorList>
            <person name="de Groot N.N."/>
        </authorList>
    </citation>
    <scope>NUCLEOTIDE SEQUENCE [LARGE SCALE GENOMIC DNA]</scope>
    <source>
        <strain evidence="2 3">CGMCC 4.1877</strain>
    </source>
</reference>
<proteinExistence type="predicted"/>
<accession>A0A1I5IQH7</accession>
<feature type="compositionally biased region" description="Acidic residues" evidence="1">
    <location>
        <begin position="8"/>
        <end position="20"/>
    </location>
</feature>
<keyword evidence="3" id="KW-1185">Reference proteome</keyword>
<dbReference type="Proteomes" id="UP000199614">
    <property type="component" value="Unassembled WGS sequence"/>
</dbReference>
<protein>
    <submittedName>
        <fullName evidence="2">Uncharacterized protein</fullName>
    </submittedName>
</protein>
<dbReference type="AlphaFoldDB" id="A0A1I5IQH7"/>
<gene>
    <name evidence="2" type="ORF">SAMN05216207_11184</name>
</gene>
<feature type="region of interest" description="Disordered" evidence="1">
    <location>
        <begin position="1"/>
        <end position="41"/>
    </location>
</feature>
<evidence type="ECO:0000313" key="3">
    <source>
        <dbReference type="Proteomes" id="UP000199614"/>
    </source>
</evidence>